<feature type="signal peptide" evidence="1">
    <location>
        <begin position="1"/>
        <end position="20"/>
    </location>
</feature>
<protein>
    <submittedName>
        <fullName evidence="2">Uncharacterized protein</fullName>
    </submittedName>
</protein>
<keyword evidence="1" id="KW-0732">Signal</keyword>
<evidence type="ECO:0000313" key="3">
    <source>
        <dbReference type="Proteomes" id="UP001281614"/>
    </source>
</evidence>
<dbReference type="AlphaFoldDB" id="A0AAE0DDY0"/>
<accession>A0AAE0DDY0</accession>
<comment type="caution">
    <text evidence="2">The sequence shown here is derived from an EMBL/GenBank/DDBJ whole genome shotgun (WGS) entry which is preliminary data.</text>
</comment>
<reference evidence="2" key="1">
    <citation type="submission" date="2023-02" db="EMBL/GenBank/DDBJ databases">
        <title>Colletotrichum kahawae CIFC_Que2 genome sequencing and assembly.</title>
        <authorList>
            <person name="Baroncelli R."/>
        </authorList>
    </citation>
    <scope>NUCLEOTIDE SEQUENCE</scope>
    <source>
        <strain evidence="2">CIFC_Que2</strain>
    </source>
</reference>
<name>A0AAE0DDY0_COLKA</name>
<keyword evidence="3" id="KW-1185">Reference proteome</keyword>
<feature type="chain" id="PRO_5042205675" evidence="1">
    <location>
        <begin position="21"/>
        <end position="81"/>
    </location>
</feature>
<organism evidence="2 3">
    <name type="scientific">Colletotrichum kahawae</name>
    <name type="common">Coffee berry disease fungus</name>
    <dbReference type="NCBI Taxonomy" id="34407"/>
    <lineage>
        <taxon>Eukaryota</taxon>
        <taxon>Fungi</taxon>
        <taxon>Dikarya</taxon>
        <taxon>Ascomycota</taxon>
        <taxon>Pezizomycotina</taxon>
        <taxon>Sordariomycetes</taxon>
        <taxon>Hypocreomycetidae</taxon>
        <taxon>Glomerellales</taxon>
        <taxon>Glomerellaceae</taxon>
        <taxon>Colletotrichum</taxon>
        <taxon>Colletotrichum gloeosporioides species complex</taxon>
    </lineage>
</organism>
<sequence>MQFFSSATIFLAAMAGVAVAAPVDTPAGKVDARSASEMLSARDIKLVREILSSSETFQNAVAKREVDEREIPVYIIFTYAE</sequence>
<proteinExistence type="predicted"/>
<dbReference type="EMBL" id="VYYT01000005">
    <property type="protein sequence ID" value="KAK2779162.1"/>
    <property type="molecule type" value="Genomic_DNA"/>
</dbReference>
<evidence type="ECO:0000313" key="2">
    <source>
        <dbReference type="EMBL" id="KAK2779162.1"/>
    </source>
</evidence>
<dbReference type="Proteomes" id="UP001281614">
    <property type="component" value="Unassembled WGS sequence"/>
</dbReference>
<evidence type="ECO:0000256" key="1">
    <source>
        <dbReference type="SAM" id="SignalP"/>
    </source>
</evidence>
<gene>
    <name evidence="2" type="ORF">CKAH01_11421</name>
</gene>